<comment type="caution">
    <text evidence="2">The sequence shown here is derived from an EMBL/GenBank/DDBJ whole genome shotgun (WGS) entry which is preliminary data.</text>
</comment>
<organism evidence="2 3">
    <name type="scientific">Drosophila navojoa</name>
    <name type="common">Fruit fly</name>
    <dbReference type="NCBI Taxonomy" id="7232"/>
    <lineage>
        <taxon>Eukaryota</taxon>
        <taxon>Metazoa</taxon>
        <taxon>Ecdysozoa</taxon>
        <taxon>Arthropoda</taxon>
        <taxon>Hexapoda</taxon>
        <taxon>Insecta</taxon>
        <taxon>Pterygota</taxon>
        <taxon>Neoptera</taxon>
        <taxon>Endopterygota</taxon>
        <taxon>Diptera</taxon>
        <taxon>Brachycera</taxon>
        <taxon>Muscomorpha</taxon>
        <taxon>Ephydroidea</taxon>
        <taxon>Drosophilidae</taxon>
        <taxon>Drosophila</taxon>
    </lineage>
</organism>
<keyword evidence="3" id="KW-1185">Reference proteome</keyword>
<reference evidence="2 3" key="1">
    <citation type="journal article" date="2019" name="J. Hered.">
        <title>An Improved Genome Assembly for Drosophila navojoa, the Basal Species in the mojavensis Cluster.</title>
        <authorList>
            <person name="Vanderlinde T."/>
            <person name="Dupim E.G."/>
            <person name="Nazario-Yepiz N.O."/>
            <person name="Carvalho A.B."/>
        </authorList>
    </citation>
    <scope>NUCLEOTIDE SEQUENCE [LARGE SCALE GENOMIC DNA]</scope>
    <source>
        <strain evidence="2">Navoj_Jal97</strain>
        <tissue evidence="2">Whole organism</tissue>
    </source>
</reference>
<protein>
    <submittedName>
        <fullName evidence="2">Uncharacterized protein</fullName>
    </submittedName>
</protein>
<dbReference type="Proteomes" id="UP000295192">
    <property type="component" value="Unassembled WGS sequence"/>
</dbReference>
<proteinExistence type="predicted"/>
<feature type="compositionally biased region" description="Low complexity" evidence="1">
    <location>
        <begin position="9"/>
        <end position="24"/>
    </location>
</feature>
<name>A0A484B2U4_DRONA</name>
<evidence type="ECO:0000313" key="2">
    <source>
        <dbReference type="EMBL" id="TDG42959.1"/>
    </source>
</evidence>
<sequence length="81" mass="9117">MNYDESTRSSSSSNSNNNSNNNNNLTVEQLLPSLPPSPLHRAAQQEAPKVHSGRQRISSQSQTQLQFQSEFHCPYTLLFLL</sequence>
<accession>A0A484B2U4</accession>
<gene>
    <name evidence="2" type="ORF">AWZ03_010628</name>
</gene>
<dbReference type="EMBL" id="LSRL02000187">
    <property type="protein sequence ID" value="TDG42959.1"/>
    <property type="molecule type" value="Genomic_DNA"/>
</dbReference>
<feature type="region of interest" description="Disordered" evidence="1">
    <location>
        <begin position="1"/>
        <end position="66"/>
    </location>
</feature>
<dbReference type="AlphaFoldDB" id="A0A484B2U4"/>
<evidence type="ECO:0000313" key="3">
    <source>
        <dbReference type="Proteomes" id="UP000295192"/>
    </source>
</evidence>
<evidence type="ECO:0000256" key="1">
    <source>
        <dbReference type="SAM" id="MobiDB-lite"/>
    </source>
</evidence>